<evidence type="ECO:0000256" key="2">
    <source>
        <dbReference type="ARBA" id="ARBA00012438"/>
    </source>
</evidence>
<dbReference type="Gene3D" id="3.40.50.2300">
    <property type="match status" value="1"/>
</dbReference>
<dbReference type="SUPFAM" id="SSF52172">
    <property type="entry name" value="CheY-like"/>
    <property type="match status" value="1"/>
</dbReference>
<protein>
    <recommendedName>
        <fullName evidence="2">histidine kinase</fullName>
        <ecNumber evidence="2">2.7.13.3</ecNumber>
    </recommendedName>
</protein>
<feature type="domain" description="Histidine kinase" evidence="8">
    <location>
        <begin position="533"/>
        <end position="739"/>
    </location>
</feature>
<gene>
    <name evidence="10" type="ORF">ACOF00016_LOCUS3964</name>
</gene>
<feature type="modified residue" description="4-aspartylphosphate" evidence="6">
    <location>
        <position position="832"/>
    </location>
</feature>
<name>A0A7S3L1K4_9STRA</name>
<feature type="compositionally biased region" description="Acidic residues" evidence="7">
    <location>
        <begin position="481"/>
        <end position="494"/>
    </location>
</feature>
<dbReference type="Gene3D" id="3.30.565.10">
    <property type="entry name" value="Histidine kinase-like ATPase, C-terminal domain"/>
    <property type="match status" value="1"/>
</dbReference>
<evidence type="ECO:0000256" key="7">
    <source>
        <dbReference type="SAM" id="MobiDB-lite"/>
    </source>
</evidence>
<dbReference type="InterPro" id="IPR003661">
    <property type="entry name" value="HisK_dim/P_dom"/>
</dbReference>
<dbReference type="PANTHER" id="PTHR43047">
    <property type="entry name" value="TWO-COMPONENT HISTIDINE PROTEIN KINASE"/>
    <property type="match status" value="1"/>
</dbReference>
<feature type="region of interest" description="Disordered" evidence="7">
    <location>
        <begin position="437"/>
        <end position="511"/>
    </location>
</feature>
<dbReference type="GO" id="GO:0005886">
    <property type="term" value="C:plasma membrane"/>
    <property type="evidence" value="ECO:0007669"/>
    <property type="project" value="TreeGrafter"/>
</dbReference>
<dbReference type="EC" id="2.7.13.3" evidence="2"/>
<dbReference type="CDD" id="cd00082">
    <property type="entry name" value="HisKA"/>
    <property type="match status" value="1"/>
</dbReference>
<dbReference type="GO" id="GO:0000155">
    <property type="term" value="F:phosphorelay sensor kinase activity"/>
    <property type="evidence" value="ECO:0007669"/>
    <property type="project" value="InterPro"/>
</dbReference>
<evidence type="ECO:0000313" key="10">
    <source>
        <dbReference type="EMBL" id="CAE0406026.1"/>
    </source>
</evidence>
<sequence>MAAGTRHYLHRAEEDMAAAQFQSLAQPALQAVRRATLQKLYGSRTLAAVVAHAVPNASTWPFLYVPGFAAITTNLVPTQGQAVSKTSGGLSVAPIVTPQQAPAFEAFAYDYFAQEFGFNNNINNNHTEDDLSLWPNQGRGIFYRDDDKCRNNNGRCHDTTGQVTWNTSLDQPILTPKFLHTQGNHPLLLLNVHADETQGRVVEAGIQCQSQQSSSSSSSSSQSCQAASEMVVSSTRGAGAFVVTPITPANEQDQTVVTGFVFCKINWDELLTGLFPQETSGVDVVISTPTDAYTFTIVQGQLVLVGPGDQHDPSFDDSQQSIDLWDADGFLAPDSILYTLTLYENDAFDEPFHDSTPMVVALGAAGLVLLTSCLFYLYDILVRRHADAQATMLDAKRQFVRFISHEVRTPLNSVVMGLTLLQEEMAQALGFRRTTVSMHHHHQNHLHGAGGGNHNLREKNDDDDDDKEHAPARILEKAKDGEEEEEDDDDDDVEASTNPFRRSSSGQTSDHTQIENWYNVMQEVHANAQSSIDVLNDLLNYDKVESGTLALELTIIPMRQLIEQTVQEFNLPAAQKQMELNVSFSSELSPQSNSNDTDMVGDVVRLTQVLRNLISNAIKFTPRGGSLDIRATTTRATPQERQMAHKFTLKNMMTVSRVRSGTLQLEVQDSGAGMTKAQVSRLFRRGVQFNVNDLQAGQGSGLGLYIAKGIIEQHGGSLTASSQGLGHGSTFVVTLPLHQPTEGSTDTPSSAPPSESSETESTNNHQQQHDKPTAPWNVLVVDDSVSNRRLLSRLLQNRGHVCDEAENGQLALDKIRHAQEAGLPDYDLILLDSEMPVLNGPLTAQTIRKYDGYGKVLIVGITGNILPEDVHYFESCGANRVLGKPIRIDVLEEICREYYCTTMGP</sequence>
<dbReference type="PROSITE" id="PS50109">
    <property type="entry name" value="HIS_KIN"/>
    <property type="match status" value="1"/>
</dbReference>
<dbReference type="SMART" id="SM00448">
    <property type="entry name" value="REC"/>
    <property type="match status" value="1"/>
</dbReference>
<evidence type="ECO:0000259" key="9">
    <source>
        <dbReference type="PROSITE" id="PS50110"/>
    </source>
</evidence>
<reference evidence="10" key="1">
    <citation type="submission" date="2021-01" db="EMBL/GenBank/DDBJ databases">
        <authorList>
            <person name="Corre E."/>
            <person name="Pelletier E."/>
            <person name="Niang G."/>
            <person name="Scheremetjew M."/>
            <person name="Finn R."/>
            <person name="Kale V."/>
            <person name="Holt S."/>
            <person name="Cochrane G."/>
            <person name="Meng A."/>
            <person name="Brown T."/>
            <person name="Cohen L."/>
        </authorList>
    </citation>
    <scope>NUCLEOTIDE SEQUENCE</scope>
    <source>
        <strain evidence="10">CCMP127</strain>
    </source>
</reference>
<dbReference type="SUPFAM" id="SSF55874">
    <property type="entry name" value="ATPase domain of HSP90 chaperone/DNA topoisomerase II/histidine kinase"/>
    <property type="match status" value="1"/>
</dbReference>
<evidence type="ECO:0000256" key="6">
    <source>
        <dbReference type="PROSITE-ProRule" id="PRU00169"/>
    </source>
</evidence>
<evidence type="ECO:0000259" key="8">
    <source>
        <dbReference type="PROSITE" id="PS50109"/>
    </source>
</evidence>
<dbReference type="CDD" id="cd17546">
    <property type="entry name" value="REC_hyHK_CKI1_RcsC-like"/>
    <property type="match status" value="1"/>
</dbReference>
<dbReference type="SMART" id="SM00387">
    <property type="entry name" value="HATPase_c"/>
    <property type="match status" value="1"/>
</dbReference>
<comment type="catalytic activity">
    <reaction evidence="1">
        <text>ATP + protein L-histidine = ADP + protein N-phospho-L-histidine.</text>
        <dbReference type="EC" id="2.7.13.3"/>
    </reaction>
</comment>
<dbReference type="InterPro" id="IPR036890">
    <property type="entry name" value="HATPase_C_sf"/>
</dbReference>
<feature type="compositionally biased region" description="Low complexity" evidence="7">
    <location>
        <begin position="744"/>
        <end position="762"/>
    </location>
</feature>
<dbReference type="Pfam" id="PF02518">
    <property type="entry name" value="HATPase_c"/>
    <property type="match status" value="1"/>
</dbReference>
<keyword evidence="5" id="KW-0418">Kinase</keyword>
<dbReference type="SMART" id="SM00388">
    <property type="entry name" value="HisKA"/>
    <property type="match status" value="1"/>
</dbReference>
<feature type="compositionally biased region" description="Basic and acidic residues" evidence="7">
    <location>
        <begin position="467"/>
        <end position="480"/>
    </location>
</feature>
<dbReference type="InterPro" id="IPR004358">
    <property type="entry name" value="Sig_transdc_His_kin-like_C"/>
</dbReference>
<evidence type="ECO:0000256" key="5">
    <source>
        <dbReference type="ARBA" id="ARBA00022777"/>
    </source>
</evidence>
<dbReference type="Pfam" id="PF00072">
    <property type="entry name" value="Response_reg"/>
    <property type="match status" value="1"/>
</dbReference>
<dbReference type="InterPro" id="IPR003594">
    <property type="entry name" value="HATPase_dom"/>
</dbReference>
<dbReference type="PRINTS" id="PR00344">
    <property type="entry name" value="BCTRLSENSOR"/>
</dbReference>
<proteinExistence type="predicted"/>
<feature type="domain" description="Response regulatory" evidence="9">
    <location>
        <begin position="777"/>
        <end position="899"/>
    </location>
</feature>
<dbReference type="InterPro" id="IPR036097">
    <property type="entry name" value="HisK_dim/P_sf"/>
</dbReference>
<feature type="compositionally biased region" description="Polar residues" evidence="7">
    <location>
        <begin position="495"/>
        <end position="511"/>
    </location>
</feature>
<dbReference type="Gene3D" id="1.10.287.130">
    <property type="match status" value="1"/>
</dbReference>
<accession>A0A7S3L1K4</accession>
<dbReference type="GO" id="GO:0009927">
    <property type="term" value="F:histidine phosphotransfer kinase activity"/>
    <property type="evidence" value="ECO:0007669"/>
    <property type="project" value="TreeGrafter"/>
</dbReference>
<evidence type="ECO:0000256" key="3">
    <source>
        <dbReference type="ARBA" id="ARBA00022553"/>
    </source>
</evidence>
<keyword evidence="3 6" id="KW-0597">Phosphoprotein</keyword>
<dbReference type="EMBL" id="HBIM01004635">
    <property type="protein sequence ID" value="CAE0406026.1"/>
    <property type="molecule type" value="Transcribed_RNA"/>
</dbReference>
<dbReference type="InterPro" id="IPR005467">
    <property type="entry name" value="His_kinase_dom"/>
</dbReference>
<dbReference type="AlphaFoldDB" id="A0A7S3L1K4"/>
<evidence type="ECO:0000256" key="4">
    <source>
        <dbReference type="ARBA" id="ARBA00022679"/>
    </source>
</evidence>
<dbReference type="SUPFAM" id="SSF47384">
    <property type="entry name" value="Homodimeric domain of signal transducing histidine kinase"/>
    <property type="match status" value="1"/>
</dbReference>
<dbReference type="PROSITE" id="PS50110">
    <property type="entry name" value="RESPONSE_REGULATORY"/>
    <property type="match status" value="1"/>
</dbReference>
<evidence type="ECO:0000256" key="1">
    <source>
        <dbReference type="ARBA" id="ARBA00000085"/>
    </source>
</evidence>
<dbReference type="InterPro" id="IPR011006">
    <property type="entry name" value="CheY-like_superfamily"/>
</dbReference>
<dbReference type="PANTHER" id="PTHR43047:SF66">
    <property type="entry name" value="HISKA"/>
    <property type="match status" value="1"/>
</dbReference>
<dbReference type="InterPro" id="IPR001789">
    <property type="entry name" value="Sig_transdc_resp-reg_receiver"/>
</dbReference>
<feature type="region of interest" description="Disordered" evidence="7">
    <location>
        <begin position="738"/>
        <end position="776"/>
    </location>
</feature>
<keyword evidence="4" id="KW-0808">Transferase</keyword>
<organism evidence="10">
    <name type="scientific">Amphora coffeiformis</name>
    <dbReference type="NCBI Taxonomy" id="265554"/>
    <lineage>
        <taxon>Eukaryota</taxon>
        <taxon>Sar</taxon>
        <taxon>Stramenopiles</taxon>
        <taxon>Ochrophyta</taxon>
        <taxon>Bacillariophyta</taxon>
        <taxon>Bacillariophyceae</taxon>
        <taxon>Bacillariophycidae</taxon>
        <taxon>Thalassiophysales</taxon>
        <taxon>Catenulaceae</taxon>
        <taxon>Amphora</taxon>
    </lineage>
</organism>